<dbReference type="EMBL" id="CAXLJM020000020">
    <property type="protein sequence ID" value="CAL8087202.1"/>
    <property type="molecule type" value="Genomic_DNA"/>
</dbReference>
<feature type="chain" id="PRO_5046220115" evidence="2">
    <location>
        <begin position="20"/>
        <end position="287"/>
    </location>
</feature>
<keyword evidence="4" id="KW-1185">Reference proteome</keyword>
<protein>
    <submittedName>
        <fullName evidence="3">Uncharacterized protein</fullName>
    </submittedName>
</protein>
<keyword evidence="2" id="KW-0732">Signal</keyword>
<feature type="signal peptide" evidence="2">
    <location>
        <begin position="1"/>
        <end position="19"/>
    </location>
</feature>
<evidence type="ECO:0000256" key="1">
    <source>
        <dbReference type="SAM" id="Coils"/>
    </source>
</evidence>
<evidence type="ECO:0000313" key="3">
    <source>
        <dbReference type="EMBL" id="CAL8087202.1"/>
    </source>
</evidence>
<keyword evidence="1" id="KW-0175">Coiled coil</keyword>
<organism evidence="3 4">
    <name type="scientific">Orchesella dallaii</name>
    <dbReference type="NCBI Taxonomy" id="48710"/>
    <lineage>
        <taxon>Eukaryota</taxon>
        <taxon>Metazoa</taxon>
        <taxon>Ecdysozoa</taxon>
        <taxon>Arthropoda</taxon>
        <taxon>Hexapoda</taxon>
        <taxon>Collembola</taxon>
        <taxon>Entomobryomorpha</taxon>
        <taxon>Entomobryoidea</taxon>
        <taxon>Orchesellidae</taxon>
        <taxon>Orchesellinae</taxon>
        <taxon>Orchesella</taxon>
    </lineage>
</organism>
<proteinExistence type="predicted"/>
<sequence length="287" mass="29798">MKSTIVFTVVVACIAAAASSPALHAPNYAAVGRKIEGIRTLVSAGICQVETIAKNDNAAVGSSIESQLEEAAAAATAVFQIAQAGVVGQNLTVTEAEALFGQLKTLLAELQANLQDELSELTAPAANEIRDIFYSSYASVETTAQEIYELLRAKSGVFAPDYAAVGAKVEEVRTIVSNAVNQIKTIANNDNAAVGSSVSSQLDAAAVKATEVLGRAQAAIEAQSLTLTQAEGLFTELKDILAGVQNDLQDELAQLSAGAAGQIRDQFYGAYAQAETKAQEIYALLSA</sequence>
<feature type="coiled-coil region" evidence="1">
    <location>
        <begin position="93"/>
        <end position="120"/>
    </location>
</feature>
<name>A0ABP1Q2Q8_9HEXA</name>
<reference evidence="3 4" key="1">
    <citation type="submission" date="2024-08" db="EMBL/GenBank/DDBJ databases">
        <authorList>
            <person name="Cucini C."/>
            <person name="Frati F."/>
        </authorList>
    </citation>
    <scope>NUCLEOTIDE SEQUENCE [LARGE SCALE GENOMIC DNA]</scope>
</reference>
<dbReference type="Proteomes" id="UP001642540">
    <property type="component" value="Unassembled WGS sequence"/>
</dbReference>
<comment type="caution">
    <text evidence="3">The sequence shown here is derived from an EMBL/GenBank/DDBJ whole genome shotgun (WGS) entry which is preliminary data.</text>
</comment>
<gene>
    <name evidence="3" type="ORF">ODALV1_LOCUS6662</name>
</gene>
<accession>A0ABP1Q2Q8</accession>
<evidence type="ECO:0000256" key="2">
    <source>
        <dbReference type="SAM" id="SignalP"/>
    </source>
</evidence>
<evidence type="ECO:0000313" key="4">
    <source>
        <dbReference type="Proteomes" id="UP001642540"/>
    </source>
</evidence>